<dbReference type="InParanoid" id="A0A166B5L6"/>
<protein>
    <submittedName>
        <fullName evidence="1">Uncharacterized protein</fullName>
    </submittedName>
</protein>
<gene>
    <name evidence="1" type="ORF">EXIGLDRAFT_763940</name>
</gene>
<accession>A0A166B5L6</accession>
<sequence>MPFCVRARRAYSLPHYRNTPLERVLVEQSFLRCSHARPCDPHAELPVPLRFTNALTTIEILACDVSHFYDTYYNATKLPNGGSSGAIILPNLKALLFTSTFSGPRLAEIRRSVAAGHTFASITHLAMPLSFNIGWLLKYSALRLTHVLLALDMWTTTFTQAIIEYLARLVVQFAELTSLVRIVCVTPVIRTPNDREVRNAVRVALGRVATARRDSRIALEHGTDADSLADLFAEYARRGYDAWNIGAVLHSES</sequence>
<dbReference type="Proteomes" id="UP000077266">
    <property type="component" value="Unassembled WGS sequence"/>
</dbReference>
<evidence type="ECO:0000313" key="1">
    <source>
        <dbReference type="EMBL" id="KZV98079.1"/>
    </source>
</evidence>
<proteinExistence type="predicted"/>
<keyword evidence="2" id="KW-1185">Reference proteome</keyword>
<evidence type="ECO:0000313" key="2">
    <source>
        <dbReference type="Proteomes" id="UP000077266"/>
    </source>
</evidence>
<dbReference type="EMBL" id="KV425923">
    <property type="protein sequence ID" value="KZV98079.1"/>
    <property type="molecule type" value="Genomic_DNA"/>
</dbReference>
<dbReference type="AlphaFoldDB" id="A0A166B5L6"/>
<name>A0A166B5L6_EXIGL</name>
<reference evidence="1 2" key="1">
    <citation type="journal article" date="2016" name="Mol. Biol. Evol.">
        <title>Comparative Genomics of Early-Diverging Mushroom-Forming Fungi Provides Insights into the Origins of Lignocellulose Decay Capabilities.</title>
        <authorList>
            <person name="Nagy L.G."/>
            <person name="Riley R."/>
            <person name="Tritt A."/>
            <person name="Adam C."/>
            <person name="Daum C."/>
            <person name="Floudas D."/>
            <person name="Sun H."/>
            <person name="Yadav J.S."/>
            <person name="Pangilinan J."/>
            <person name="Larsson K.H."/>
            <person name="Matsuura K."/>
            <person name="Barry K."/>
            <person name="Labutti K."/>
            <person name="Kuo R."/>
            <person name="Ohm R.A."/>
            <person name="Bhattacharya S.S."/>
            <person name="Shirouzu T."/>
            <person name="Yoshinaga Y."/>
            <person name="Martin F.M."/>
            <person name="Grigoriev I.V."/>
            <person name="Hibbett D.S."/>
        </authorList>
    </citation>
    <scope>NUCLEOTIDE SEQUENCE [LARGE SCALE GENOMIC DNA]</scope>
    <source>
        <strain evidence="1 2">HHB12029</strain>
    </source>
</reference>
<organism evidence="1 2">
    <name type="scientific">Exidia glandulosa HHB12029</name>
    <dbReference type="NCBI Taxonomy" id="1314781"/>
    <lineage>
        <taxon>Eukaryota</taxon>
        <taxon>Fungi</taxon>
        <taxon>Dikarya</taxon>
        <taxon>Basidiomycota</taxon>
        <taxon>Agaricomycotina</taxon>
        <taxon>Agaricomycetes</taxon>
        <taxon>Auriculariales</taxon>
        <taxon>Exidiaceae</taxon>
        <taxon>Exidia</taxon>
    </lineage>
</organism>